<dbReference type="InterPro" id="IPR058571">
    <property type="entry name" value="DUF6079_3rd"/>
</dbReference>
<evidence type="ECO:0000259" key="2">
    <source>
        <dbReference type="Pfam" id="PF26383"/>
    </source>
</evidence>
<dbReference type="EMBL" id="PXYW01000015">
    <property type="protein sequence ID" value="PSR33881.1"/>
    <property type="molecule type" value="Genomic_DNA"/>
</dbReference>
<dbReference type="Pfam" id="PF26387">
    <property type="entry name" value="DUF6079_5th"/>
    <property type="match status" value="1"/>
</dbReference>
<feature type="domain" description="DUF6079" evidence="4">
    <location>
        <begin position="689"/>
        <end position="825"/>
    </location>
</feature>
<dbReference type="Proteomes" id="UP000242972">
    <property type="component" value="Unassembled WGS sequence"/>
</dbReference>
<dbReference type="InterPro" id="IPR058569">
    <property type="entry name" value="DUF6079_2nd"/>
</dbReference>
<dbReference type="InterPro" id="IPR058574">
    <property type="entry name" value="DUF6079_6th"/>
</dbReference>
<evidence type="ECO:0000259" key="5">
    <source>
        <dbReference type="Pfam" id="PF26387"/>
    </source>
</evidence>
<feature type="domain" description="DUF6079" evidence="6">
    <location>
        <begin position="1028"/>
        <end position="1112"/>
    </location>
</feature>
<organism evidence="7 8">
    <name type="scientific">Sulfobacillus benefaciens</name>
    <dbReference type="NCBI Taxonomy" id="453960"/>
    <lineage>
        <taxon>Bacteria</taxon>
        <taxon>Bacillati</taxon>
        <taxon>Bacillota</taxon>
        <taxon>Clostridia</taxon>
        <taxon>Eubacteriales</taxon>
        <taxon>Clostridiales Family XVII. Incertae Sedis</taxon>
        <taxon>Sulfobacillus</taxon>
    </lineage>
</organism>
<dbReference type="InterPro" id="IPR045725">
    <property type="entry name" value="DUF6079_N"/>
</dbReference>
<evidence type="ECO:0008006" key="9">
    <source>
        <dbReference type="Google" id="ProtNLM"/>
    </source>
</evidence>
<reference evidence="7 8" key="1">
    <citation type="journal article" date="2014" name="BMC Genomics">
        <title>Comparison of environmental and isolate Sulfobacillus genomes reveals diverse carbon, sulfur, nitrogen, and hydrogen metabolisms.</title>
        <authorList>
            <person name="Justice N.B."/>
            <person name="Norman A."/>
            <person name="Brown C.T."/>
            <person name="Singh A."/>
            <person name="Thomas B.C."/>
            <person name="Banfield J.F."/>
        </authorList>
    </citation>
    <scope>NUCLEOTIDE SEQUENCE [LARGE SCALE GENOMIC DNA]</scope>
    <source>
        <strain evidence="7">AMDSBA4</strain>
    </source>
</reference>
<dbReference type="InterPro" id="IPR058573">
    <property type="entry name" value="DUF6079_5th"/>
</dbReference>
<protein>
    <recommendedName>
        <fullName evidence="9">ATPase</fullName>
    </recommendedName>
</protein>
<name>A0A2T2XHA1_9FIRM</name>
<dbReference type="InterPro" id="IPR058572">
    <property type="entry name" value="DUF6079_4th"/>
</dbReference>
<evidence type="ECO:0000313" key="8">
    <source>
        <dbReference type="Proteomes" id="UP000242972"/>
    </source>
</evidence>
<feature type="domain" description="DUF6079" evidence="3">
    <location>
        <begin position="476"/>
        <end position="670"/>
    </location>
</feature>
<evidence type="ECO:0000313" key="7">
    <source>
        <dbReference type="EMBL" id="PSR33881.1"/>
    </source>
</evidence>
<dbReference type="InterPro" id="IPR027417">
    <property type="entry name" value="P-loop_NTPase"/>
</dbReference>
<sequence length="1224" mass="140437">MKYGELIQFKPIASVITVQEADEQQKALELLDTYVMSDRMAREIQNYIVPHLQFEEMRDNRGLLIVGNYGTGKSHLMAVLSTVAENAELRTRLNHAGAADALIPIAGKFRVVRMELGGTQITLRDAVCKDVVRGLKTMGIDYQFPPITEITNNKESFLEMMGIFNEKFPDQGLLVVIDELLDFLRTRHQQELTLDLNFLRELGELATQSRFRIMAGTQEVLFGNAQFQFVADSMQRVASRFQEVHIVNDDVAFVVSHRILNKTMDQKSWIRSYLEPFSPLFESMALRLDQYVDLFPVNPDFFRTFEKINLGEKREILKTITEEMQDILNREIPKDNLELLSVDRYWDYLARNSAFNSNPDFQQLRQRVETAQDKIKSGMAQPAYVPLAIRMIKGLAIHRLTVGFDMRLGLTPKELKDTLALYIPVPMIDPAFLEKTIESILRDMTRILGHQLIIFNSENNQYFIDMGDYVDLDAVLQEKAAILDDDKLNQHYFDLLATILERKDPYVPGNRIWRLDVPWQSHHVERPGYLFFGTPNERTTAQPPREFYCYFLQPFSPPKYQDAGRDDEVFFRLAKVDEDFTDMIRHFAAARELSASYAKSSSTRSHFEEIADRTLKLATKWLKENFRTKFQVIHQSHPYAIRVSSAPDATVLELVSAVLSQYLEEAFERQLPGYPILQLNYAVTRANMRENVQHALRRIAGQSSSSIGTRILESLELMDGDKIRPRRSRYAAWILNLMESAAAPYHVVNRKEILTVQHTRDGVEDIAYTTEFHLEPALLQVILASLIWNGDAVVVMDRVKYGPERLGEFINLDDTQIAQLSHVEQPKGVSKSSIRALFEFFGLPRAYVDDESKWDDAVIPTLQSKVQDAIKLMVSYGQFCRQDIRFFGELLLAAPAQEHWLERIGRVKAFLEQVQNYNTVGKLRAFNRDAAEIDGLFDDYRAVGEELEQLKTQYEALSPLASYLDTAAQILPPDDAWHRELGEIREGFIDRLKTESANVLRAKLDTLRGHYVRLYRELHQRHRLNKAEDDRRQALIHSPEWQALDALSTMGIWIDGKDFQTVRGSLVNLKVCMRLSESDLKNQVECPYCHFKPLVETQFNKDLDWFESQISAIGKRWANTLGDALSDPSVQETLRLFDGGNREAIQSLAVNSTLPLPLPGGFVEDLKTVLQGIHATEISVKDVLAQLGEGTPLKPGEAKTRLEQILEHYLAGYDPNRVRIIFRN</sequence>
<gene>
    <name evidence="7" type="ORF">C7B46_07770</name>
</gene>
<feature type="domain" description="DUF6079" evidence="1">
    <location>
        <begin position="20"/>
        <end position="246"/>
    </location>
</feature>
<dbReference type="SUPFAM" id="SSF52540">
    <property type="entry name" value="P-loop containing nucleoside triphosphate hydrolases"/>
    <property type="match status" value="1"/>
</dbReference>
<evidence type="ECO:0000259" key="3">
    <source>
        <dbReference type="Pfam" id="PF26384"/>
    </source>
</evidence>
<comment type="caution">
    <text evidence="7">The sequence shown here is derived from an EMBL/GenBank/DDBJ whole genome shotgun (WGS) entry which is preliminary data.</text>
</comment>
<evidence type="ECO:0000259" key="1">
    <source>
        <dbReference type="Pfam" id="PF19557"/>
    </source>
</evidence>
<feature type="domain" description="DUF6079" evidence="2">
    <location>
        <begin position="264"/>
        <end position="467"/>
    </location>
</feature>
<dbReference type="Gene3D" id="3.40.50.300">
    <property type="entry name" value="P-loop containing nucleotide triphosphate hydrolases"/>
    <property type="match status" value="1"/>
</dbReference>
<dbReference type="Pfam" id="PF26383">
    <property type="entry name" value="DUF6079_2nd"/>
    <property type="match status" value="1"/>
</dbReference>
<dbReference type="Pfam" id="PF19557">
    <property type="entry name" value="DUF6079_1st"/>
    <property type="match status" value="1"/>
</dbReference>
<dbReference type="AlphaFoldDB" id="A0A2T2XHA1"/>
<accession>A0A2T2XHA1</accession>
<evidence type="ECO:0000259" key="6">
    <source>
        <dbReference type="Pfam" id="PF26388"/>
    </source>
</evidence>
<proteinExistence type="predicted"/>
<feature type="domain" description="DUF6079" evidence="5">
    <location>
        <begin position="833"/>
        <end position="1019"/>
    </location>
</feature>
<dbReference type="Pfam" id="PF26385">
    <property type="entry name" value="DUF6079_4th"/>
    <property type="match status" value="1"/>
</dbReference>
<dbReference type="Pfam" id="PF26388">
    <property type="entry name" value="DUF6079_6th"/>
    <property type="match status" value="1"/>
</dbReference>
<dbReference type="Pfam" id="PF26384">
    <property type="entry name" value="DUF6079_3rd"/>
    <property type="match status" value="1"/>
</dbReference>
<evidence type="ECO:0000259" key="4">
    <source>
        <dbReference type="Pfam" id="PF26385"/>
    </source>
</evidence>